<dbReference type="GO" id="GO:0003676">
    <property type="term" value="F:nucleic acid binding"/>
    <property type="evidence" value="ECO:0007669"/>
    <property type="project" value="InterPro"/>
</dbReference>
<evidence type="ECO:0000313" key="1">
    <source>
        <dbReference type="EMBL" id="KXZ57068.1"/>
    </source>
</evidence>
<proteinExistence type="predicted"/>
<accession>A0A150H5G1</accession>
<dbReference type="AlphaFoldDB" id="A0A150H5G1"/>
<reference evidence="2" key="1">
    <citation type="journal article" date="2016" name="Nat. Commun.">
        <title>The Gonium pectorale genome demonstrates co-option of cell cycle regulation during the evolution of multicellularity.</title>
        <authorList>
            <person name="Hanschen E.R."/>
            <person name="Marriage T.N."/>
            <person name="Ferris P.J."/>
            <person name="Hamaji T."/>
            <person name="Toyoda A."/>
            <person name="Fujiyama A."/>
            <person name="Neme R."/>
            <person name="Noguchi H."/>
            <person name="Minakuchi Y."/>
            <person name="Suzuki M."/>
            <person name="Kawai-Toyooka H."/>
            <person name="Smith D.R."/>
            <person name="Sparks H."/>
            <person name="Anderson J."/>
            <person name="Bakaric R."/>
            <person name="Luria V."/>
            <person name="Karger A."/>
            <person name="Kirschner M.W."/>
            <person name="Durand P.M."/>
            <person name="Michod R.E."/>
            <person name="Nozaki H."/>
            <person name="Olson B.J."/>
        </authorList>
    </citation>
    <scope>NUCLEOTIDE SEQUENCE [LARGE SCALE GENOMIC DNA]</scope>
    <source>
        <strain evidence="2">NIES-2863</strain>
    </source>
</reference>
<dbReference type="Proteomes" id="UP000075714">
    <property type="component" value="Unassembled WGS sequence"/>
</dbReference>
<comment type="caution">
    <text evidence="1">The sequence shown here is derived from an EMBL/GenBank/DDBJ whole genome shotgun (WGS) entry which is preliminary data.</text>
</comment>
<keyword evidence="2" id="KW-1185">Reference proteome</keyword>
<sequence>MLRRILPGIRKIVGRNQRVFPHGMADVKLAMDRAPWHQAALKCGLLEGMGLGADQLVPHPPCSPDFQAPVEWSHQWLNNATREFLEHHPKIKGSRAIKEAMVKLFTGAEVVGRGAAVTQKKVAGAFKTLRRNYEAIVEAEGDWGEKRAT</sequence>
<protein>
    <recommendedName>
        <fullName evidence="3">Tc1-like transposase DDE domain-containing protein</fullName>
    </recommendedName>
</protein>
<dbReference type="EMBL" id="LSYV01000001">
    <property type="protein sequence ID" value="KXZ57068.1"/>
    <property type="molecule type" value="Genomic_DNA"/>
</dbReference>
<evidence type="ECO:0000313" key="2">
    <source>
        <dbReference type="Proteomes" id="UP000075714"/>
    </source>
</evidence>
<evidence type="ECO:0008006" key="3">
    <source>
        <dbReference type="Google" id="ProtNLM"/>
    </source>
</evidence>
<dbReference type="InterPro" id="IPR036397">
    <property type="entry name" value="RNaseH_sf"/>
</dbReference>
<name>A0A150H5G1_GONPE</name>
<organism evidence="1 2">
    <name type="scientific">Gonium pectorale</name>
    <name type="common">Green alga</name>
    <dbReference type="NCBI Taxonomy" id="33097"/>
    <lineage>
        <taxon>Eukaryota</taxon>
        <taxon>Viridiplantae</taxon>
        <taxon>Chlorophyta</taxon>
        <taxon>core chlorophytes</taxon>
        <taxon>Chlorophyceae</taxon>
        <taxon>CS clade</taxon>
        <taxon>Chlamydomonadales</taxon>
        <taxon>Volvocaceae</taxon>
        <taxon>Gonium</taxon>
    </lineage>
</organism>
<gene>
    <name evidence="1" type="ORF">GPECTOR_5000g1295</name>
</gene>
<dbReference type="Gene3D" id="3.30.420.10">
    <property type="entry name" value="Ribonuclease H-like superfamily/Ribonuclease H"/>
    <property type="match status" value="1"/>
</dbReference>
<dbReference type="OrthoDB" id="554917at2759"/>